<evidence type="ECO:0000259" key="16">
    <source>
        <dbReference type="PROSITE" id="PS50089"/>
    </source>
</evidence>
<dbReference type="PROSITE" id="PS50089">
    <property type="entry name" value="ZF_RING_2"/>
    <property type="match status" value="1"/>
</dbReference>
<dbReference type="SMART" id="SM00184">
    <property type="entry name" value="RING"/>
    <property type="match status" value="1"/>
</dbReference>
<keyword evidence="7" id="KW-0479">Metal-binding</keyword>
<keyword evidence="8 14" id="KW-0863">Zinc-finger</keyword>
<evidence type="ECO:0000256" key="4">
    <source>
        <dbReference type="ARBA" id="ARBA00012483"/>
    </source>
</evidence>
<keyword evidence="12 15" id="KW-0472">Membrane</keyword>
<feature type="domain" description="RING-type" evidence="16">
    <location>
        <begin position="99"/>
        <end position="141"/>
    </location>
</feature>
<keyword evidence="6 15" id="KW-0812">Transmembrane</keyword>
<dbReference type="GO" id="GO:0008270">
    <property type="term" value="F:zinc ion binding"/>
    <property type="evidence" value="ECO:0007669"/>
    <property type="project" value="UniProtKB-KW"/>
</dbReference>
<comment type="pathway">
    <text evidence="3">Protein modification; protein ubiquitination.</text>
</comment>
<evidence type="ECO:0000256" key="9">
    <source>
        <dbReference type="ARBA" id="ARBA00022786"/>
    </source>
</evidence>
<comment type="catalytic activity">
    <reaction evidence="1">
        <text>S-ubiquitinyl-[E2 ubiquitin-conjugating enzyme]-L-cysteine + [acceptor protein]-L-lysine = [E2 ubiquitin-conjugating enzyme]-L-cysteine + N(6)-ubiquitinyl-[acceptor protein]-L-lysine.</text>
        <dbReference type="EC" id="2.3.2.27"/>
    </reaction>
</comment>
<evidence type="ECO:0000313" key="18">
    <source>
        <dbReference type="Proteomes" id="UP001552299"/>
    </source>
</evidence>
<dbReference type="AlphaFoldDB" id="A0ABD0UAW0"/>
<comment type="subcellular location">
    <subcellularLocation>
        <location evidence="2">Membrane</location>
        <topology evidence="2">Single-pass membrane protein</topology>
    </subcellularLocation>
</comment>
<dbReference type="InterPro" id="IPR001841">
    <property type="entry name" value="Znf_RING"/>
</dbReference>
<evidence type="ECO:0000256" key="13">
    <source>
        <dbReference type="ARBA" id="ARBA00024209"/>
    </source>
</evidence>
<evidence type="ECO:0000256" key="2">
    <source>
        <dbReference type="ARBA" id="ARBA00004167"/>
    </source>
</evidence>
<dbReference type="SUPFAM" id="SSF57850">
    <property type="entry name" value="RING/U-box"/>
    <property type="match status" value="1"/>
</dbReference>
<comment type="caution">
    <text evidence="17">The sequence shown here is derived from an EMBL/GenBank/DDBJ whole genome shotgun (WGS) entry which is preliminary data.</text>
</comment>
<keyword evidence="11 15" id="KW-1133">Transmembrane helix</keyword>
<sequence length="225" mass="25990">MSCHSPDPPSYCSSFSPELKLYQAFIFSVPIFFAFVILFLFYVFFMRRRASWQSLRMRTTNLTRGDHIRPSELGVTKELREMLPVVVFKESFSVRETQCSVCLGDYQAEDRLQRLPQCGHTFHVDCIDHWLVSNTTCPLCRISLIPAIKAAADSVNQEYQENQADGSQRQSFAVHDNVDLESERIYDNELSADDLPREVEFSRHDEGRSVVIGVEDHDGFEENHR</sequence>
<evidence type="ECO:0000256" key="6">
    <source>
        <dbReference type="ARBA" id="ARBA00022692"/>
    </source>
</evidence>
<dbReference type="EC" id="2.3.2.27" evidence="4"/>
<evidence type="ECO:0000256" key="7">
    <source>
        <dbReference type="ARBA" id="ARBA00022723"/>
    </source>
</evidence>
<dbReference type="EMBL" id="JANQDX010000016">
    <property type="protein sequence ID" value="KAL0909900.1"/>
    <property type="molecule type" value="Genomic_DNA"/>
</dbReference>
<dbReference type="CDD" id="cd16461">
    <property type="entry name" value="RING-H2_EL5-like"/>
    <property type="match status" value="1"/>
</dbReference>
<evidence type="ECO:0000256" key="12">
    <source>
        <dbReference type="ARBA" id="ARBA00023136"/>
    </source>
</evidence>
<protein>
    <recommendedName>
        <fullName evidence="4">RING-type E3 ubiquitin transferase</fullName>
        <ecNumber evidence="4">2.3.2.27</ecNumber>
    </recommendedName>
</protein>
<reference evidence="17 18" key="1">
    <citation type="journal article" date="2024" name="Plant Biotechnol. J.">
        <title>Dendrobium thyrsiflorum genome and its molecular insights into genes involved in important horticultural traits.</title>
        <authorList>
            <person name="Chen B."/>
            <person name="Wang J.Y."/>
            <person name="Zheng P.J."/>
            <person name="Li K.L."/>
            <person name="Liang Y.M."/>
            <person name="Chen X.F."/>
            <person name="Zhang C."/>
            <person name="Zhao X."/>
            <person name="He X."/>
            <person name="Zhang G.Q."/>
            <person name="Liu Z.J."/>
            <person name="Xu Q."/>
        </authorList>
    </citation>
    <scope>NUCLEOTIDE SEQUENCE [LARGE SCALE GENOMIC DNA]</scope>
    <source>
        <strain evidence="17">GZMU011</strain>
    </source>
</reference>
<keyword evidence="9" id="KW-0833">Ubl conjugation pathway</keyword>
<keyword evidence="5" id="KW-0808">Transferase</keyword>
<comment type="similarity">
    <text evidence="13">Belongs to the RING-type zinc finger family. ATL subfamily.</text>
</comment>
<gene>
    <name evidence="17" type="ORF">M5K25_020809</name>
</gene>
<organism evidence="17 18">
    <name type="scientific">Dendrobium thyrsiflorum</name>
    <name type="common">Pinecone-like raceme dendrobium</name>
    <name type="synonym">Orchid</name>
    <dbReference type="NCBI Taxonomy" id="117978"/>
    <lineage>
        <taxon>Eukaryota</taxon>
        <taxon>Viridiplantae</taxon>
        <taxon>Streptophyta</taxon>
        <taxon>Embryophyta</taxon>
        <taxon>Tracheophyta</taxon>
        <taxon>Spermatophyta</taxon>
        <taxon>Magnoliopsida</taxon>
        <taxon>Liliopsida</taxon>
        <taxon>Asparagales</taxon>
        <taxon>Orchidaceae</taxon>
        <taxon>Epidendroideae</taxon>
        <taxon>Malaxideae</taxon>
        <taxon>Dendrobiinae</taxon>
        <taxon>Dendrobium</taxon>
    </lineage>
</organism>
<name>A0ABD0UAW0_DENTH</name>
<evidence type="ECO:0000256" key="1">
    <source>
        <dbReference type="ARBA" id="ARBA00000900"/>
    </source>
</evidence>
<evidence type="ECO:0000256" key="15">
    <source>
        <dbReference type="SAM" id="Phobius"/>
    </source>
</evidence>
<evidence type="ECO:0000313" key="17">
    <source>
        <dbReference type="EMBL" id="KAL0909900.1"/>
    </source>
</evidence>
<dbReference type="GO" id="GO:0016020">
    <property type="term" value="C:membrane"/>
    <property type="evidence" value="ECO:0007669"/>
    <property type="project" value="UniProtKB-SubCell"/>
</dbReference>
<dbReference type="GO" id="GO:0061630">
    <property type="term" value="F:ubiquitin protein ligase activity"/>
    <property type="evidence" value="ECO:0007669"/>
    <property type="project" value="UniProtKB-EC"/>
</dbReference>
<evidence type="ECO:0000256" key="8">
    <source>
        <dbReference type="ARBA" id="ARBA00022771"/>
    </source>
</evidence>
<keyword evidence="10" id="KW-0862">Zinc</keyword>
<evidence type="ECO:0000256" key="14">
    <source>
        <dbReference type="PROSITE-ProRule" id="PRU00175"/>
    </source>
</evidence>
<dbReference type="FunFam" id="3.30.40.10:FF:000503">
    <property type="entry name" value="RING-H2 finger protein ATL7"/>
    <property type="match status" value="1"/>
</dbReference>
<evidence type="ECO:0000256" key="3">
    <source>
        <dbReference type="ARBA" id="ARBA00004906"/>
    </source>
</evidence>
<proteinExistence type="inferred from homology"/>
<evidence type="ECO:0000256" key="5">
    <source>
        <dbReference type="ARBA" id="ARBA00022679"/>
    </source>
</evidence>
<dbReference type="Pfam" id="PF13639">
    <property type="entry name" value="zf-RING_2"/>
    <property type="match status" value="1"/>
</dbReference>
<dbReference type="Gene3D" id="3.30.40.10">
    <property type="entry name" value="Zinc/RING finger domain, C3HC4 (zinc finger)"/>
    <property type="match status" value="1"/>
</dbReference>
<dbReference type="Proteomes" id="UP001552299">
    <property type="component" value="Unassembled WGS sequence"/>
</dbReference>
<dbReference type="PANTHER" id="PTHR46913">
    <property type="entry name" value="RING-H2 FINGER PROTEIN ATL16"/>
    <property type="match status" value="1"/>
</dbReference>
<evidence type="ECO:0000256" key="10">
    <source>
        <dbReference type="ARBA" id="ARBA00022833"/>
    </source>
</evidence>
<dbReference type="InterPro" id="IPR044600">
    <property type="entry name" value="ATL1/ATL16-like"/>
</dbReference>
<dbReference type="InterPro" id="IPR013083">
    <property type="entry name" value="Znf_RING/FYVE/PHD"/>
</dbReference>
<evidence type="ECO:0000256" key="11">
    <source>
        <dbReference type="ARBA" id="ARBA00022989"/>
    </source>
</evidence>
<keyword evidence="18" id="KW-1185">Reference proteome</keyword>
<dbReference type="PANTHER" id="PTHR46913:SF23">
    <property type="entry name" value="E3 UBIQUITIN-PROTEIN LIGASE RHA4A-RELATED"/>
    <property type="match status" value="1"/>
</dbReference>
<accession>A0ABD0UAW0</accession>
<feature type="transmembrane region" description="Helical" evidence="15">
    <location>
        <begin position="24"/>
        <end position="45"/>
    </location>
</feature>